<feature type="region of interest" description="Disordered" evidence="1">
    <location>
        <begin position="28"/>
        <end position="47"/>
    </location>
</feature>
<dbReference type="Proteomes" id="UP001165962">
    <property type="component" value="Unassembled WGS sequence"/>
</dbReference>
<sequence length="362" mass="39950">MATFITITVMFLIVIIIVSRINRAKSGKTRIKGPVHRPNQTSKKKFNSIKPYENTPIPVLLGIQPHIPLKAAIDRMEQALANGFTEKLKARVIIKYPKMTLAEFEWKFLELKRYFLMTAVLKDVPMFSDAVDDIWHEMLMFTREYNKLGEALLGSPIHHAPHTGGQPDPEGRAWFDWVYANMFIQTPYSGRIWGAFFKHPLNREMIEEIKISGETELIPRGFNKAAVERYPEIRSTAMLLIRKAKEQAAGAVPGATYNQERPAFDHAAYMPYLAGALLFYSVTQLGSFDSSMEQHLSEEEMKQRAQEQAYGGSGGSSCSSNGSRDDDNRGDHDSSGDGGGDGGGNDSGGGSSSCSGCGGGGD</sequence>
<dbReference type="EMBL" id="JAAOIW010000001">
    <property type="protein sequence ID" value="NHN28971.1"/>
    <property type="molecule type" value="Genomic_DNA"/>
</dbReference>
<feature type="compositionally biased region" description="Basic and acidic residues" evidence="1">
    <location>
        <begin position="323"/>
        <end position="335"/>
    </location>
</feature>
<keyword evidence="2" id="KW-0812">Transmembrane</keyword>
<reference evidence="3" key="1">
    <citation type="submission" date="2020-03" db="EMBL/GenBank/DDBJ databases">
        <title>Draft sequencing of Paenibacilllus sp. S3N08.</title>
        <authorList>
            <person name="Kim D.-U."/>
        </authorList>
    </citation>
    <scope>NUCLEOTIDE SEQUENCE</scope>
    <source>
        <strain evidence="3">S3N08</strain>
    </source>
</reference>
<evidence type="ECO:0000313" key="3">
    <source>
        <dbReference type="EMBL" id="NHN28971.1"/>
    </source>
</evidence>
<evidence type="ECO:0000256" key="1">
    <source>
        <dbReference type="SAM" id="MobiDB-lite"/>
    </source>
</evidence>
<feature type="region of interest" description="Disordered" evidence="1">
    <location>
        <begin position="293"/>
        <end position="362"/>
    </location>
</feature>
<keyword evidence="4" id="KW-1185">Reference proteome</keyword>
<evidence type="ECO:0000313" key="4">
    <source>
        <dbReference type="Proteomes" id="UP001165962"/>
    </source>
</evidence>
<feature type="compositionally biased region" description="Gly residues" evidence="1">
    <location>
        <begin position="336"/>
        <end position="362"/>
    </location>
</feature>
<name>A0ABX0IZI4_9BACL</name>
<keyword evidence="2" id="KW-0472">Membrane</keyword>
<feature type="transmembrane region" description="Helical" evidence="2">
    <location>
        <begin position="6"/>
        <end position="22"/>
    </location>
</feature>
<feature type="compositionally biased region" description="Basic and acidic residues" evidence="1">
    <location>
        <begin position="295"/>
        <end position="305"/>
    </location>
</feature>
<organism evidence="3 4">
    <name type="scientific">Paenibacillus agricola</name>
    <dbReference type="NCBI Taxonomy" id="2716264"/>
    <lineage>
        <taxon>Bacteria</taxon>
        <taxon>Bacillati</taxon>
        <taxon>Bacillota</taxon>
        <taxon>Bacilli</taxon>
        <taxon>Bacillales</taxon>
        <taxon>Paenibacillaceae</taxon>
        <taxon>Paenibacillus</taxon>
    </lineage>
</organism>
<accession>A0ABX0IZI4</accession>
<evidence type="ECO:0000256" key="2">
    <source>
        <dbReference type="SAM" id="Phobius"/>
    </source>
</evidence>
<protein>
    <submittedName>
        <fullName evidence="3">Uncharacterized protein</fullName>
    </submittedName>
</protein>
<comment type="caution">
    <text evidence="3">The sequence shown here is derived from an EMBL/GenBank/DDBJ whole genome shotgun (WGS) entry which is preliminary data.</text>
</comment>
<gene>
    <name evidence="3" type="ORF">G9U52_03885</name>
</gene>
<dbReference type="RefSeq" id="WP_166146358.1">
    <property type="nucleotide sequence ID" value="NZ_JAAOIW010000001.1"/>
</dbReference>
<proteinExistence type="predicted"/>
<keyword evidence="2" id="KW-1133">Transmembrane helix</keyword>